<comment type="caution">
    <text evidence="2">The sequence shown here is derived from an EMBL/GenBank/DDBJ whole genome shotgun (WGS) entry which is preliminary data.</text>
</comment>
<evidence type="ECO:0000313" key="2">
    <source>
        <dbReference type="EMBL" id="MFD1316584.1"/>
    </source>
</evidence>
<keyword evidence="3" id="KW-1185">Reference proteome</keyword>
<proteinExistence type="predicted"/>
<reference evidence="3" key="1">
    <citation type="journal article" date="2019" name="Int. J. Syst. Evol. Microbiol.">
        <title>The Global Catalogue of Microorganisms (GCM) 10K type strain sequencing project: providing services to taxonomists for standard genome sequencing and annotation.</title>
        <authorList>
            <consortium name="The Broad Institute Genomics Platform"/>
            <consortium name="The Broad Institute Genome Sequencing Center for Infectious Disease"/>
            <person name="Wu L."/>
            <person name="Ma J."/>
        </authorList>
    </citation>
    <scope>NUCLEOTIDE SEQUENCE [LARGE SCALE GENOMIC DNA]</scope>
    <source>
        <strain evidence="3">CCUG 61485</strain>
    </source>
</reference>
<evidence type="ECO:0000313" key="3">
    <source>
        <dbReference type="Proteomes" id="UP001597201"/>
    </source>
</evidence>
<keyword evidence="1" id="KW-0812">Transmembrane</keyword>
<keyword evidence="1" id="KW-0472">Membrane</keyword>
<keyword evidence="1" id="KW-1133">Transmembrane helix</keyword>
<gene>
    <name evidence="2" type="ORF">ACFQ39_13240</name>
</gene>
<feature type="transmembrane region" description="Helical" evidence="1">
    <location>
        <begin position="80"/>
        <end position="98"/>
    </location>
</feature>
<name>A0ABW3Y4L2_9FLAO</name>
<feature type="transmembrane region" description="Helical" evidence="1">
    <location>
        <begin position="127"/>
        <end position="144"/>
    </location>
</feature>
<evidence type="ECO:0000256" key="1">
    <source>
        <dbReference type="SAM" id="Phobius"/>
    </source>
</evidence>
<dbReference type="EMBL" id="JBHTMY010000003">
    <property type="protein sequence ID" value="MFD1316584.1"/>
    <property type="molecule type" value="Genomic_DNA"/>
</dbReference>
<accession>A0ABW3Y4L2</accession>
<sequence>MAQLENLKDIWKNQEEEKIRFSKEDIFKMMHQKSSSVVKWILALSILEFILPLPNIFLFFTGHKSDNSFIEKYDLNGMLNFYYIAHVLIILGFIYCFFKNYKSISADTSVKSLMDDILNTRKTVKNYIYYNILMAAIIGFHMFYKVFTSSSFKESLPENTNMLVIWMLSILMFFIVLAVFWLIYRLVYGFFLKKLLRNYNELGQVD</sequence>
<protein>
    <submittedName>
        <fullName evidence="2">Uncharacterized protein</fullName>
    </submittedName>
</protein>
<dbReference type="RefSeq" id="WP_377179701.1">
    <property type="nucleotide sequence ID" value="NZ_JBHTMY010000003.1"/>
</dbReference>
<feature type="transmembrane region" description="Helical" evidence="1">
    <location>
        <begin position="164"/>
        <end position="187"/>
    </location>
</feature>
<dbReference type="Proteomes" id="UP001597201">
    <property type="component" value="Unassembled WGS sequence"/>
</dbReference>
<organism evidence="2 3">
    <name type="scientific">Namhaeicola litoreus</name>
    <dbReference type="NCBI Taxonomy" id="1052145"/>
    <lineage>
        <taxon>Bacteria</taxon>
        <taxon>Pseudomonadati</taxon>
        <taxon>Bacteroidota</taxon>
        <taxon>Flavobacteriia</taxon>
        <taxon>Flavobacteriales</taxon>
        <taxon>Flavobacteriaceae</taxon>
        <taxon>Namhaeicola</taxon>
    </lineage>
</organism>
<feature type="transmembrane region" description="Helical" evidence="1">
    <location>
        <begin position="37"/>
        <end position="60"/>
    </location>
</feature>